<evidence type="ECO:0000259" key="12">
    <source>
        <dbReference type="Pfam" id="PF17403"/>
    </source>
</evidence>
<evidence type="ECO:0000313" key="18">
    <source>
        <dbReference type="RefSeq" id="XP_017876904.1"/>
    </source>
</evidence>
<dbReference type="Pfam" id="PF17405">
    <property type="entry name" value="Nrap_D4"/>
    <property type="match status" value="1"/>
</dbReference>
<dbReference type="GO" id="GO:0003723">
    <property type="term" value="F:RNA binding"/>
    <property type="evidence" value="ECO:0007669"/>
    <property type="project" value="UniProtKB-KW"/>
</dbReference>
<evidence type="ECO:0000313" key="17">
    <source>
        <dbReference type="Proteomes" id="UP000694925"/>
    </source>
</evidence>
<keyword evidence="5" id="KW-0158">Chromosome</keyword>
<evidence type="ECO:0000259" key="11">
    <source>
        <dbReference type="Pfam" id="PF03813"/>
    </source>
</evidence>
<evidence type="ECO:0000259" key="15">
    <source>
        <dbReference type="Pfam" id="PF17406"/>
    </source>
</evidence>
<name>A0AAJ7ITS3_9HYME</name>
<dbReference type="InterPro" id="IPR005554">
    <property type="entry name" value="NOL6/Upt22"/>
</dbReference>
<dbReference type="Pfam" id="PF17407">
    <property type="entry name" value="Nrap_D6"/>
    <property type="match status" value="1"/>
</dbReference>
<evidence type="ECO:0000256" key="4">
    <source>
        <dbReference type="ARBA" id="ARBA00016437"/>
    </source>
</evidence>
<evidence type="ECO:0000259" key="16">
    <source>
        <dbReference type="Pfam" id="PF17407"/>
    </source>
</evidence>
<dbReference type="PANTHER" id="PTHR17972">
    <property type="entry name" value="NUCLEOLAR RNA-ASSOCIATED PROTEIN"/>
    <property type="match status" value="1"/>
</dbReference>
<keyword evidence="6 10" id="KW-0694">RNA-binding</keyword>
<dbReference type="Gene3D" id="1.10.1410.10">
    <property type="match status" value="2"/>
</dbReference>
<feature type="domain" description="Nrap protein" evidence="12">
    <location>
        <begin position="325"/>
        <end position="463"/>
    </location>
</feature>
<feature type="domain" description="Nrap protein" evidence="14">
    <location>
        <begin position="652"/>
        <end position="851"/>
    </location>
</feature>
<dbReference type="InterPro" id="IPR035367">
    <property type="entry name" value="Nrap_D2"/>
</dbReference>
<evidence type="ECO:0000259" key="13">
    <source>
        <dbReference type="Pfam" id="PF17404"/>
    </source>
</evidence>
<dbReference type="GO" id="GO:0006409">
    <property type="term" value="P:tRNA export from nucleus"/>
    <property type="evidence" value="ECO:0007669"/>
    <property type="project" value="TreeGrafter"/>
</dbReference>
<feature type="domain" description="Nrap protein" evidence="13">
    <location>
        <begin position="467"/>
        <end position="626"/>
    </location>
</feature>
<dbReference type="RefSeq" id="XP_017876904.1">
    <property type="nucleotide sequence ID" value="XM_018021415.2"/>
</dbReference>
<reference evidence="18" key="1">
    <citation type="submission" date="2025-08" db="UniProtKB">
        <authorList>
            <consortium name="RefSeq"/>
        </authorList>
    </citation>
    <scope>IDENTIFICATION</scope>
    <source>
        <tissue evidence="18">Whole body</tissue>
    </source>
</reference>
<dbReference type="InterPro" id="IPR035370">
    <property type="entry name" value="Nrap_D5"/>
</dbReference>
<dbReference type="KEGG" id="ccal:108623109"/>
<dbReference type="GO" id="GO:0006364">
    <property type="term" value="P:rRNA processing"/>
    <property type="evidence" value="ECO:0007669"/>
    <property type="project" value="TreeGrafter"/>
</dbReference>
<evidence type="ECO:0000259" key="14">
    <source>
        <dbReference type="Pfam" id="PF17405"/>
    </source>
</evidence>
<sequence length="1149" mass="132882">MKQRYEADVDDISIDSDGLMFENDNDIDRNNEDIEEEAYSGKMFGKKRKRVTENLTESLPQKKKKFNKDLYKPPTVEELNQLRETENLFHSNLFRLQIEETLNEIKIKDKYKRMFDAWFKNFEKTIESIKETEGNEICTFDKILNVHIPFPEVPKETKGTFKFVKPSSINVIGAYAFDAATGSNVTVDVMIEMPPKMFQKRDYQNYIYMKKKAIYLAHIASNITNEISQSKKFVGTNLRPMLKIVPNGKLGTKMTVLIHVSAHKETFRLNKFLPEKNNVRPGWFFSDTKQQDLLPTPHYNSIILHDLTMKTHSESMKIIKEYPNLRDGIILLKIWLTQRELTKGHAAFSGYVVTMLVLYLLSIKKLNTFMSSYQIIRNVWNYLAKVDLSESGITMGQDKDLKNRIENYHKYYDCVFLDDTGYYNITAFMDKSTYNWVQKEAEICLNHLDSAHANSFQSLFMRKVPFYMAFDHLIWFKDARVLRNIVDIHSTSQDKLNYGPNYRTGTIKLICDTLRRGLTNRVHRLCVRQDESVEWECTEDAPNDIGTIFMGLDMNPENCFNIVDKGPEANLPEAIEFRRFWGKRSELRRFQDGTIREAVVWSKGKTLAGKRLICKKIVSFLVTKKLGILKNKFMYIADELEQLLRLQKIKITHFPYGTGEEAALKAINAFNELEKNLMSLTDIPLSIHGVQGSSAVFRYTDVFPPLATTHRPVKRFIKARDNSLFLSESIPAAPKYAHPLEVTLQLSTSGKWPDELEALRKTKAAFHIQIAECLRKQYSLVTNANYSYVDVYKDGFVFRLRVAIQKEISCLKQQVSENGVVQYRDNEESTELEIKLFELPKLTSALHGLHTQQPSFGATCCLTKRWLSAQLLDDSHIPDIVVELLVASMYLTPAPYRPPQMPQVAFLRLLEIFARGHWNTDPIIVNFNSEMSSEEIMSVETLFASSRDSLPPLFISTPYDQQKSIWTKKVSSLILNRITMLARQSIKLFQDQLFTNTLLDIRPLFRPPLTEYDCLIYLKSDMVPRKLQAVDVSEMYPILEWHPYKKHTAQKIPITDFDPVQCFLKDLRNGYDEFALFFHDTYGGTLIGVLLKPQALETKDFKVLNINGRKCNTDGRLVLNLSAMIQDFYILGNGLVDSIDVRSKRFSLT</sequence>
<dbReference type="InterPro" id="IPR035369">
    <property type="entry name" value="Nrap_D4"/>
</dbReference>
<gene>
    <name evidence="18" type="primary">LOC108623109</name>
</gene>
<dbReference type="InterPro" id="IPR035371">
    <property type="entry name" value="Nrap_D6"/>
</dbReference>
<feature type="domain" description="Nrap protein" evidence="16">
    <location>
        <begin position="1009"/>
        <end position="1139"/>
    </location>
</feature>
<comment type="subcellular location">
    <subcellularLocation>
        <location evidence="1">Chromosome</location>
    </subcellularLocation>
    <subcellularLocation>
        <location evidence="2 10">Nucleus</location>
        <location evidence="2 10">Nucleolus</location>
    </subcellularLocation>
</comment>
<keyword evidence="17" id="KW-1185">Reference proteome</keyword>
<comment type="function">
    <text evidence="8">Part of the small subunit (SSU) processome, first precursor of the small eukaryotic ribosomal subunit. During the assembly of the SSU processome in the nucleolus, many ribosome biogenesis factors, an RNA chaperone and ribosomal proteins associate with the nascent pre-rRNA and work in concert to generate RNA folding, modifications, rearrangements and cleavage as well as targeted degradation of pre-ribosomal RNA by the RNA exosome.</text>
</comment>
<evidence type="ECO:0000256" key="3">
    <source>
        <dbReference type="ARBA" id="ARBA00006674"/>
    </source>
</evidence>
<accession>A0AAJ7ITS3</accession>
<dbReference type="AlphaFoldDB" id="A0AAJ7ITS3"/>
<dbReference type="GO" id="GO:0032545">
    <property type="term" value="C:CURI complex"/>
    <property type="evidence" value="ECO:0007669"/>
    <property type="project" value="TreeGrafter"/>
</dbReference>
<evidence type="ECO:0000256" key="1">
    <source>
        <dbReference type="ARBA" id="ARBA00004286"/>
    </source>
</evidence>
<protein>
    <recommendedName>
        <fullName evidence="4 10">Nucleolar protein 6</fullName>
    </recommendedName>
</protein>
<dbReference type="GeneID" id="108623109"/>
<dbReference type="FunFam" id="1.10.1410.10:FF:000006">
    <property type="entry name" value="Nucleolar protein 6"/>
    <property type="match status" value="1"/>
</dbReference>
<evidence type="ECO:0000256" key="5">
    <source>
        <dbReference type="ARBA" id="ARBA00022454"/>
    </source>
</evidence>
<keyword evidence="7 10" id="KW-0539">Nucleus</keyword>
<proteinExistence type="inferred from homology"/>
<dbReference type="Pfam" id="PF17403">
    <property type="entry name" value="Nrap_D2"/>
    <property type="match status" value="1"/>
</dbReference>
<dbReference type="GO" id="GO:0005694">
    <property type="term" value="C:chromosome"/>
    <property type="evidence" value="ECO:0007669"/>
    <property type="project" value="UniProtKB-SubCell"/>
</dbReference>
<dbReference type="GO" id="GO:0034456">
    <property type="term" value="C:UTP-C complex"/>
    <property type="evidence" value="ECO:0007669"/>
    <property type="project" value="TreeGrafter"/>
</dbReference>
<feature type="domain" description="Nrap protein" evidence="15">
    <location>
        <begin position="854"/>
        <end position="1007"/>
    </location>
</feature>
<dbReference type="FunFam" id="1.10.1410.10:FF:000005">
    <property type="entry name" value="Nucleolar protein 6"/>
    <property type="match status" value="1"/>
</dbReference>
<evidence type="ECO:0000256" key="9">
    <source>
        <dbReference type="ARBA" id="ARBA00035020"/>
    </source>
</evidence>
<dbReference type="Pfam" id="PF17404">
    <property type="entry name" value="Nrap_D3"/>
    <property type="match status" value="1"/>
</dbReference>
<dbReference type="InterPro" id="IPR035368">
    <property type="entry name" value="Nrap_D3"/>
</dbReference>
<evidence type="ECO:0000256" key="2">
    <source>
        <dbReference type="ARBA" id="ARBA00004604"/>
    </source>
</evidence>
<dbReference type="GO" id="GO:0032040">
    <property type="term" value="C:small-subunit processome"/>
    <property type="evidence" value="ECO:0007669"/>
    <property type="project" value="TreeGrafter"/>
</dbReference>
<dbReference type="Pfam" id="PF03813">
    <property type="entry name" value="Nrap"/>
    <property type="match status" value="1"/>
</dbReference>
<evidence type="ECO:0000256" key="6">
    <source>
        <dbReference type="ARBA" id="ARBA00022884"/>
    </source>
</evidence>
<dbReference type="CTD" id="41973"/>
<evidence type="ECO:0000256" key="7">
    <source>
        <dbReference type="ARBA" id="ARBA00023242"/>
    </source>
</evidence>
<dbReference type="PANTHER" id="PTHR17972:SF0">
    <property type="entry name" value="NUCLEOLAR PROTEIN 6"/>
    <property type="match status" value="1"/>
</dbReference>
<organism evidence="17 18">
    <name type="scientific">Ceratina calcarata</name>
    <dbReference type="NCBI Taxonomy" id="156304"/>
    <lineage>
        <taxon>Eukaryota</taxon>
        <taxon>Metazoa</taxon>
        <taxon>Ecdysozoa</taxon>
        <taxon>Arthropoda</taxon>
        <taxon>Hexapoda</taxon>
        <taxon>Insecta</taxon>
        <taxon>Pterygota</taxon>
        <taxon>Neoptera</taxon>
        <taxon>Endopterygota</taxon>
        <taxon>Hymenoptera</taxon>
        <taxon>Apocrita</taxon>
        <taxon>Aculeata</taxon>
        <taxon>Apoidea</taxon>
        <taxon>Anthophila</taxon>
        <taxon>Apidae</taxon>
        <taxon>Ceratina</taxon>
        <taxon>Zadontomerus</taxon>
    </lineage>
</organism>
<dbReference type="InterPro" id="IPR035082">
    <property type="entry name" value="Nrap_D1"/>
</dbReference>
<dbReference type="Gene3D" id="3.30.70.3030">
    <property type="match status" value="1"/>
</dbReference>
<comment type="subunit">
    <text evidence="9">Part of the small subunit (SSU) processome, composed of more than 70 proteins and the RNA chaperone small nucleolar RNA (snoRNA) U3.</text>
</comment>
<evidence type="ECO:0000256" key="8">
    <source>
        <dbReference type="ARBA" id="ARBA00035000"/>
    </source>
</evidence>
<feature type="domain" description="Nrap protein" evidence="11">
    <location>
        <begin position="187"/>
        <end position="317"/>
    </location>
</feature>
<dbReference type="Proteomes" id="UP000694925">
    <property type="component" value="Unplaced"/>
</dbReference>
<comment type="similarity">
    <text evidence="3 10">Belongs to the NRAP family.</text>
</comment>
<evidence type="ECO:0000256" key="10">
    <source>
        <dbReference type="RuleBase" id="RU364032"/>
    </source>
</evidence>
<dbReference type="Pfam" id="PF17406">
    <property type="entry name" value="Nrap_D5"/>
    <property type="match status" value="1"/>
</dbReference>